<evidence type="ECO:0000313" key="2">
    <source>
        <dbReference type="Proteomes" id="UP001062846"/>
    </source>
</evidence>
<reference evidence="1" key="1">
    <citation type="submission" date="2022-02" db="EMBL/GenBank/DDBJ databases">
        <title>Plant Genome Project.</title>
        <authorList>
            <person name="Zhang R.-G."/>
        </authorList>
    </citation>
    <scope>NUCLEOTIDE SEQUENCE</scope>
    <source>
        <strain evidence="1">AT1</strain>
    </source>
</reference>
<gene>
    <name evidence="1" type="ORF">RHMOL_Rhmol08G0123300</name>
</gene>
<proteinExistence type="predicted"/>
<dbReference type="Proteomes" id="UP001062846">
    <property type="component" value="Chromosome 8"/>
</dbReference>
<protein>
    <submittedName>
        <fullName evidence="1">Uncharacterized protein</fullName>
    </submittedName>
</protein>
<name>A0ACC0MPM6_RHOML</name>
<comment type="caution">
    <text evidence="1">The sequence shown here is derived from an EMBL/GenBank/DDBJ whole genome shotgun (WGS) entry which is preliminary data.</text>
</comment>
<sequence length="158" mass="18224">MTSGSIETFSRFSQLFVEHFDSGRRQHRSATYLLNVKQKEGETLRTYLKRFNNEALLIYEADDKVVLTTFIGDLQLTKFFYLPLEKPPSTMAELTHKAQKHINAEEAMATRGKETLKLIKKRTKANLPKPPRDSRSKKDPRHNYGSKQVFSFSSGSRP</sequence>
<accession>A0ACC0MPM6</accession>
<organism evidence="1 2">
    <name type="scientific">Rhododendron molle</name>
    <name type="common">Chinese azalea</name>
    <name type="synonym">Azalea mollis</name>
    <dbReference type="NCBI Taxonomy" id="49168"/>
    <lineage>
        <taxon>Eukaryota</taxon>
        <taxon>Viridiplantae</taxon>
        <taxon>Streptophyta</taxon>
        <taxon>Embryophyta</taxon>
        <taxon>Tracheophyta</taxon>
        <taxon>Spermatophyta</taxon>
        <taxon>Magnoliopsida</taxon>
        <taxon>eudicotyledons</taxon>
        <taxon>Gunneridae</taxon>
        <taxon>Pentapetalae</taxon>
        <taxon>asterids</taxon>
        <taxon>Ericales</taxon>
        <taxon>Ericaceae</taxon>
        <taxon>Ericoideae</taxon>
        <taxon>Rhodoreae</taxon>
        <taxon>Rhododendron</taxon>
    </lineage>
</organism>
<dbReference type="EMBL" id="CM046395">
    <property type="protein sequence ID" value="KAI8542243.1"/>
    <property type="molecule type" value="Genomic_DNA"/>
</dbReference>
<keyword evidence="2" id="KW-1185">Reference proteome</keyword>
<evidence type="ECO:0000313" key="1">
    <source>
        <dbReference type="EMBL" id="KAI8542243.1"/>
    </source>
</evidence>